<dbReference type="InterPro" id="IPR012677">
    <property type="entry name" value="Nucleotide-bd_a/b_plait_sf"/>
</dbReference>
<evidence type="ECO:0000313" key="4">
    <source>
        <dbReference type="EMBL" id="KIY47696.1"/>
    </source>
</evidence>
<evidence type="ECO:0000256" key="1">
    <source>
        <dbReference type="PROSITE-ProRule" id="PRU00176"/>
    </source>
</evidence>
<proteinExistence type="predicted"/>
<dbReference type="InterPro" id="IPR035979">
    <property type="entry name" value="RBD_domain_sf"/>
</dbReference>
<feature type="domain" description="RRM" evidence="3">
    <location>
        <begin position="6"/>
        <end position="75"/>
    </location>
</feature>
<dbReference type="Pfam" id="PF00076">
    <property type="entry name" value="RRM_1"/>
    <property type="match status" value="1"/>
</dbReference>
<dbReference type="PROSITE" id="PS50102">
    <property type="entry name" value="RRM"/>
    <property type="match status" value="1"/>
</dbReference>
<dbReference type="AlphaFoldDB" id="A0A0D7ACN2"/>
<dbReference type="SUPFAM" id="SSF54928">
    <property type="entry name" value="RNA-binding domain, RBD"/>
    <property type="match status" value="1"/>
</dbReference>
<name>A0A0D7ACN2_9AGAR</name>
<dbReference type="EMBL" id="KN881929">
    <property type="protein sequence ID" value="KIY47696.1"/>
    <property type="molecule type" value="Genomic_DNA"/>
</dbReference>
<feature type="region of interest" description="Disordered" evidence="2">
    <location>
        <begin position="218"/>
        <end position="248"/>
    </location>
</feature>
<feature type="compositionally biased region" description="Low complexity" evidence="2">
    <location>
        <begin position="237"/>
        <end position="248"/>
    </location>
</feature>
<reference evidence="4 5" key="1">
    <citation type="journal article" date="2015" name="Fungal Genet. Biol.">
        <title>Evolution of novel wood decay mechanisms in Agaricales revealed by the genome sequences of Fistulina hepatica and Cylindrobasidium torrendii.</title>
        <authorList>
            <person name="Floudas D."/>
            <person name="Held B.W."/>
            <person name="Riley R."/>
            <person name="Nagy L.G."/>
            <person name="Koehler G."/>
            <person name="Ransdell A.S."/>
            <person name="Younus H."/>
            <person name="Chow J."/>
            <person name="Chiniquy J."/>
            <person name="Lipzen A."/>
            <person name="Tritt A."/>
            <person name="Sun H."/>
            <person name="Haridas S."/>
            <person name="LaButti K."/>
            <person name="Ohm R.A."/>
            <person name="Kues U."/>
            <person name="Blanchette R.A."/>
            <person name="Grigoriev I.V."/>
            <person name="Minto R.E."/>
            <person name="Hibbett D.S."/>
        </authorList>
    </citation>
    <scope>NUCLEOTIDE SEQUENCE [LARGE SCALE GENOMIC DNA]</scope>
    <source>
        <strain evidence="4 5">ATCC 64428</strain>
    </source>
</reference>
<dbReference type="SMART" id="SM00360">
    <property type="entry name" value="RRM"/>
    <property type="match status" value="1"/>
</dbReference>
<organism evidence="4 5">
    <name type="scientific">Fistulina hepatica ATCC 64428</name>
    <dbReference type="NCBI Taxonomy" id="1128425"/>
    <lineage>
        <taxon>Eukaryota</taxon>
        <taxon>Fungi</taxon>
        <taxon>Dikarya</taxon>
        <taxon>Basidiomycota</taxon>
        <taxon>Agaricomycotina</taxon>
        <taxon>Agaricomycetes</taxon>
        <taxon>Agaricomycetidae</taxon>
        <taxon>Agaricales</taxon>
        <taxon>Fistulinaceae</taxon>
        <taxon>Fistulina</taxon>
    </lineage>
</organism>
<dbReference type="PANTHER" id="PTHR32343">
    <property type="entry name" value="SERINE/ARGININE-RICH SPLICING FACTOR"/>
    <property type="match status" value="1"/>
</dbReference>
<dbReference type="OrthoDB" id="7763451at2759"/>
<dbReference type="InterPro" id="IPR000504">
    <property type="entry name" value="RRM_dom"/>
</dbReference>
<dbReference type="Proteomes" id="UP000054144">
    <property type="component" value="Unassembled WGS sequence"/>
</dbReference>
<protein>
    <recommendedName>
        <fullName evidence="3">RRM domain-containing protein</fullName>
    </recommendedName>
</protein>
<keyword evidence="5" id="KW-1185">Reference proteome</keyword>
<gene>
    <name evidence="4" type="ORF">FISHEDRAFT_74366</name>
</gene>
<evidence type="ECO:0000259" key="3">
    <source>
        <dbReference type="PROSITE" id="PS50102"/>
    </source>
</evidence>
<evidence type="ECO:0000256" key="2">
    <source>
        <dbReference type="SAM" id="MobiDB-lite"/>
    </source>
</evidence>
<dbReference type="PANTHER" id="PTHR32343:SF10">
    <property type="entry name" value="RNA-BINDING REGION RNP-1 DOMAIN-CONTAINING PROTEIN"/>
    <property type="match status" value="1"/>
</dbReference>
<dbReference type="Gene3D" id="3.30.70.330">
    <property type="match status" value="1"/>
</dbReference>
<keyword evidence="1" id="KW-0694">RNA-binding</keyword>
<accession>A0A0D7ACN2</accession>
<sequence>MSSESYTVKVSGIDASTTEQQLHEFFSFCGSIKSVERTGSDATIHFEKPTAAKTALMLNGGTLGGSTLSVTSEVDHPDVHETDETTPIQQTDKPRAAIAAEYVAKGYILSDQILQRAIELDKQKGISTRFLNYLQTLDKNIGAKAIGPDQTVSSKLQEQFQAAKVQARTVDEQQGLSKTATGYYEKALASPFGQKVLQFYTTTSKQVFDIHEEARRIQEQHRASQTAAASATEVKEASTAPAPTASAT</sequence>
<evidence type="ECO:0000313" key="5">
    <source>
        <dbReference type="Proteomes" id="UP000054144"/>
    </source>
</evidence>
<dbReference type="GO" id="GO:0003723">
    <property type="term" value="F:RNA binding"/>
    <property type="evidence" value="ECO:0007669"/>
    <property type="project" value="UniProtKB-UniRule"/>
</dbReference>